<dbReference type="EnsemblPlants" id="TuG1812G0300002749.01.T01">
    <property type="protein sequence ID" value="TuG1812G0300002749.01.T01"/>
    <property type="gene ID" value="TuG1812G0300002749.01"/>
</dbReference>
<reference evidence="2" key="2">
    <citation type="submission" date="2018-03" db="EMBL/GenBank/DDBJ databases">
        <title>The Triticum urartu genome reveals the dynamic nature of wheat genome evolution.</title>
        <authorList>
            <person name="Ling H."/>
            <person name="Ma B."/>
            <person name="Shi X."/>
            <person name="Liu H."/>
            <person name="Dong L."/>
            <person name="Sun H."/>
            <person name="Cao Y."/>
            <person name="Gao Q."/>
            <person name="Zheng S."/>
            <person name="Li Y."/>
            <person name="Yu Y."/>
            <person name="Du H."/>
            <person name="Qi M."/>
            <person name="Li Y."/>
            <person name="Yu H."/>
            <person name="Cui Y."/>
            <person name="Wang N."/>
            <person name="Chen C."/>
            <person name="Wu H."/>
            <person name="Zhao Y."/>
            <person name="Zhang J."/>
            <person name="Li Y."/>
            <person name="Zhou W."/>
            <person name="Zhang B."/>
            <person name="Hu W."/>
            <person name="Eijk M."/>
            <person name="Tang J."/>
            <person name="Witsenboer H."/>
            <person name="Zhao S."/>
            <person name="Li Z."/>
            <person name="Zhang A."/>
            <person name="Wang D."/>
            <person name="Liang C."/>
        </authorList>
    </citation>
    <scope>NUCLEOTIDE SEQUENCE [LARGE SCALE GENOMIC DNA]</scope>
    <source>
        <strain evidence="2">cv. G1812</strain>
    </source>
</reference>
<feature type="region of interest" description="Disordered" evidence="1">
    <location>
        <begin position="49"/>
        <end position="107"/>
    </location>
</feature>
<keyword evidence="3" id="KW-1185">Reference proteome</keyword>
<reference evidence="2" key="3">
    <citation type="submission" date="2022-06" db="UniProtKB">
        <authorList>
            <consortium name="EnsemblPlants"/>
        </authorList>
    </citation>
    <scope>IDENTIFICATION</scope>
</reference>
<accession>A0A8R7PU71</accession>
<organism evidence="2 3">
    <name type="scientific">Triticum urartu</name>
    <name type="common">Red wild einkorn</name>
    <name type="synonym">Crithodium urartu</name>
    <dbReference type="NCBI Taxonomy" id="4572"/>
    <lineage>
        <taxon>Eukaryota</taxon>
        <taxon>Viridiplantae</taxon>
        <taxon>Streptophyta</taxon>
        <taxon>Embryophyta</taxon>
        <taxon>Tracheophyta</taxon>
        <taxon>Spermatophyta</taxon>
        <taxon>Magnoliopsida</taxon>
        <taxon>Liliopsida</taxon>
        <taxon>Poales</taxon>
        <taxon>Poaceae</taxon>
        <taxon>BOP clade</taxon>
        <taxon>Pooideae</taxon>
        <taxon>Triticodae</taxon>
        <taxon>Triticeae</taxon>
        <taxon>Triticinae</taxon>
        <taxon>Triticum</taxon>
    </lineage>
</organism>
<dbReference type="Proteomes" id="UP000015106">
    <property type="component" value="Chromosome 3"/>
</dbReference>
<evidence type="ECO:0000256" key="1">
    <source>
        <dbReference type="SAM" id="MobiDB-lite"/>
    </source>
</evidence>
<feature type="region of interest" description="Disordered" evidence="1">
    <location>
        <begin position="1"/>
        <end position="20"/>
    </location>
</feature>
<reference evidence="3" key="1">
    <citation type="journal article" date="2013" name="Nature">
        <title>Draft genome of the wheat A-genome progenitor Triticum urartu.</title>
        <authorList>
            <person name="Ling H.Q."/>
            <person name="Zhao S."/>
            <person name="Liu D."/>
            <person name="Wang J."/>
            <person name="Sun H."/>
            <person name="Zhang C."/>
            <person name="Fan H."/>
            <person name="Li D."/>
            <person name="Dong L."/>
            <person name="Tao Y."/>
            <person name="Gao C."/>
            <person name="Wu H."/>
            <person name="Li Y."/>
            <person name="Cui Y."/>
            <person name="Guo X."/>
            <person name="Zheng S."/>
            <person name="Wang B."/>
            <person name="Yu K."/>
            <person name="Liang Q."/>
            <person name="Yang W."/>
            <person name="Lou X."/>
            <person name="Chen J."/>
            <person name="Feng M."/>
            <person name="Jian J."/>
            <person name="Zhang X."/>
            <person name="Luo G."/>
            <person name="Jiang Y."/>
            <person name="Liu J."/>
            <person name="Wang Z."/>
            <person name="Sha Y."/>
            <person name="Zhang B."/>
            <person name="Wu H."/>
            <person name="Tang D."/>
            <person name="Shen Q."/>
            <person name="Xue P."/>
            <person name="Zou S."/>
            <person name="Wang X."/>
            <person name="Liu X."/>
            <person name="Wang F."/>
            <person name="Yang Y."/>
            <person name="An X."/>
            <person name="Dong Z."/>
            <person name="Zhang K."/>
            <person name="Zhang X."/>
            <person name="Luo M.C."/>
            <person name="Dvorak J."/>
            <person name="Tong Y."/>
            <person name="Wang J."/>
            <person name="Yang H."/>
            <person name="Li Z."/>
            <person name="Wang D."/>
            <person name="Zhang A."/>
            <person name="Wang J."/>
        </authorList>
    </citation>
    <scope>NUCLEOTIDE SEQUENCE</scope>
    <source>
        <strain evidence="3">cv. G1812</strain>
    </source>
</reference>
<sequence length="144" mass="15488">SQRLASGPSISSASIHPSNCDANILSDSTSRGWFSDNNGVRADLRAVRDEEQPVPVQGGRPDAGIRGARRGRSGGVAAGCCRVPFPPPQGPPHHGSPGQGRVPSRHRRNPHLIDRSIFVFGGDLSRVFARLRRGCTKYLFVDVK</sequence>
<name>A0A8R7PU71_TRIUA</name>
<evidence type="ECO:0000313" key="2">
    <source>
        <dbReference type="EnsemblPlants" id="TuG1812G0300002749.01.T01"/>
    </source>
</evidence>
<dbReference type="Gramene" id="TuG1812G0300002749.01.T01">
    <property type="protein sequence ID" value="TuG1812G0300002749.01.T01"/>
    <property type="gene ID" value="TuG1812G0300002749.01"/>
</dbReference>
<protein>
    <submittedName>
        <fullName evidence="2">Uncharacterized protein</fullName>
    </submittedName>
</protein>
<proteinExistence type="predicted"/>
<evidence type="ECO:0000313" key="3">
    <source>
        <dbReference type="Proteomes" id="UP000015106"/>
    </source>
</evidence>
<dbReference type="AlphaFoldDB" id="A0A8R7PU71"/>